<gene>
    <name evidence="3" type="primary">caf1A</name>
    <name evidence="3" type="ORF">VPARA_23670</name>
</gene>
<comment type="caution">
    <text evidence="3">The sequence shown here is derived from an EMBL/GenBank/DDBJ whole genome shotgun (WGS) entry which is preliminary data.</text>
</comment>
<dbReference type="Gene3D" id="2.60.40.2610">
    <property type="entry name" value="Outer membrane usher protein FimD, plug domain"/>
    <property type="match status" value="1"/>
</dbReference>
<dbReference type="EMBL" id="JZWI01000011">
    <property type="protein sequence ID" value="KLN56425.1"/>
    <property type="molecule type" value="Genomic_DNA"/>
</dbReference>
<dbReference type="GO" id="GO:0015473">
    <property type="term" value="F:fimbrial usher porin activity"/>
    <property type="evidence" value="ECO:0007669"/>
    <property type="project" value="InterPro"/>
</dbReference>
<protein>
    <submittedName>
        <fullName evidence="3">F1 capsule-anchoring protein</fullName>
    </submittedName>
</protein>
<dbReference type="InterPro" id="IPR043142">
    <property type="entry name" value="PapC-like_C_sf"/>
</dbReference>
<evidence type="ECO:0000313" key="3">
    <source>
        <dbReference type="EMBL" id="KLN56425.1"/>
    </source>
</evidence>
<dbReference type="InterPro" id="IPR000015">
    <property type="entry name" value="Fimb_usher"/>
</dbReference>
<dbReference type="PANTHER" id="PTHR30451">
    <property type="entry name" value="OUTER MEMBRANE USHER PROTEIN"/>
    <property type="match status" value="1"/>
</dbReference>
<proteinExistence type="predicted"/>
<accession>A0A0H2MHY1</accession>
<dbReference type="Pfam" id="PF13953">
    <property type="entry name" value="PapC_C"/>
    <property type="match status" value="1"/>
</dbReference>
<dbReference type="Proteomes" id="UP000035170">
    <property type="component" value="Unassembled WGS sequence"/>
</dbReference>
<sequence>MSFAAQAENAAAGASALVATSTEGDLAGPSGSDLYLELSLNGNPRGLVHFGLRGQELWASAATLRQLGFVLPAGVSDPVRLKSLPGVQVKYDAAVQSVAIHAAADVLRLPTTVVDTSTTIVPKASASPGLLLNYDLYGTQGRGNSSSLNALTELRAFSGSSVLTNTLMSRATRTDGEGWQHDSVRLDTTWSKSFPDDMLTLRVGDTTTASLPWSRSTRIGGIQLSRNFALQPYRTTTPLPAFMGSATLPSQVELYINGLRQYTGQVPAGPFQLKTVPSINGAGNAQVVLTDAFGRATTLDFSLYDTQRLLEAGLSDWSVDLGMVRKSYGLRSFDYGNEPAATGTWRYGVSNSFTLEAHGEATKGLVKGGVGGALLLSQSGVLTGAVAQSSYGAERGSLVNLGYSWRDNRFNFTVEGTRTRGDYRDVASLYGSAPPRGSGRASIGYTTGDFGSFGLSYLYLRYPAQEATRLISAYWFKALGRSASVNVSLNQNLDNRRERSLFVGFTWALDGKVTASTGAQRDGDRTTFSADAQSSTPSEGGIGWRAGLRQGGGQNGGQAELDYLGRYGRAMAGISMIGDSRYAYAGATGSVAFMGGQPFAARRIDDAFAVVSTDGIAGVPVRLENRDIGTTDGNGMLLVAPLRAYQNNQLSIDPMQLPADVRIERVKTVATPSDRAGTMVRFGITPINAAALLLVDESGKPLPLGSRVRVNGGTGEPALVGFDGAVYLESLEARNTLEVQTPGGRCRASFDYRKDGAGIPQIGPLRCIREGKTP</sequence>
<keyword evidence="4" id="KW-1185">Reference proteome</keyword>
<feature type="region of interest" description="Disordered" evidence="1">
    <location>
        <begin position="516"/>
        <end position="554"/>
    </location>
</feature>
<feature type="domain" description="PapC-like C-terminal" evidence="2">
    <location>
        <begin position="694"/>
        <end position="752"/>
    </location>
</feature>
<dbReference type="InterPro" id="IPR025949">
    <property type="entry name" value="PapC-like_C"/>
</dbReference>
<dbReference type="Gene3D" id="2.60.40.2070">
    <property type="match status" value="1"/>
</dbReference>
<evidence type="ECO:0000313" key="4">
    <source>
        <dbReference type="Proteomes" id="UP000035170"/>
    </source>
</evidence>
<dbReference type="Pfam" id="PF00577">
    <property type="entry name" value="Usher"/>
    <property type="match status" value="1"/>
</dbReference>
<dbReference type="AlphaFoldDB" id="A0A0H2MHY1"/>
<dbReference type="Gene3D" id="2.60.40.3110">
    <property type="match status" value="1"/>
</dbReference>
<evidence type="ECO:0000256" key="1">
    <source>
        <dbReference type="SAM" id="MobiDB-lite"/>
    </source>
</evidence>
<feature type="compositionally biased region" description="Gly residues" evidence="1">
    <location>
        <begin position="540"/>
        <end position="554"/>
    </location>
</feature>
<evidence type="ECO:0000259" key="2">
    <source>
        <dbReference type="Pfam" id="PF13953"/>
    </source>
</evidence>
<dbReference type="InterPro" id="IPR042186">
    <property type="entry name" value="FimD_plug_dom"/>
</dbReference>
<dbReference type="GO" id="GO:0009297">
    <property type="term" value="P:pilus assembly"/>
    <property type="evidence" value="ECO:0007669"/>
    <property type="project" value="InterPro"/>
</dbReference>
<dbReference type="PATRIC" id="fig|34073.19.peg.2428"/>
<dbReference type="GO" id="GO:0009279">
    <property type="term" value="C:cell outer membrane"/>
    <property type="evidence" value="ECO:0007669"/>
    <property type="project" value="TreeGrafter"/>
</dbReference>
<organism evidence="3 4">
    <name type="scientific">Variovorax paradoxus</name>
    <dbReference type="NCBI Taxonomy" id="34073"/>
    <lineage>
        <taxon>Bacteria</taxon>
        <taxon>Pseudomonadati</taxon>
        <taxon>Pseudomonadota</taxon>
        <taxon>Betaproteobacteria</taxon>
        <taxon>Burkholderiales</taxon>
        <taxon>Comamonadaceae</taxon>
        <taxon>Variovorax</taxon>
    </lineage>
</organism>
<reference evidence="3 4" key="1">
    <citation type="submission" date="2015-03" db="EMBL/GenBank/DDBJ databases">
        <title>Genome sequence of Variovorax paradoxus TBEA6.</title>
        <authorList>
            <person name="Poehlein A."/>
            <person name="Schuldes J."/>
            <person name="Wuebbeler J.H."/>
            <person name="Hiessl S."/>
            <person name="Steinbuechel A."/>
            <person name="Daniel R."/>
        </authorList>
    </citation>
    <scope>NUCLEOTIDE SEQUENCE [LARGE SCALE GENOMIC DNA]</scope>
    <source>
        <strain evidence="3 4">TBEA6</strain>
    </source>
</reference>
<feature type="compositionally biased region" description="Polar residues" evidence="1">
    <location>
        <begin position="526"/>
        <end position="538"/>
    </location>
</feature>
<dbReference type="PANTHER" id="PTHR30451:SF5">
    <property type="entry name" value="SLR0019 PROTEIN"/>
    <property type="match status" value="1"/>
</dbReference>
<dbReference type="RefSeq" id="WP_047784662.1">
    <property type="nucleotide sequence ID" value="NZ_JZWI01000011.1"/>
</dbReference>
<name>A0A0H2MHY1_VARPD</name>